<evidence type="ECO:0000256" key="2">
    <source>
        <dbReference type="ARBA" id="ARBA00006462"/>
    </source>
</evidence>
<gene>
    <name evidence="8" type="ORF">GPECTOR_22g920</name>
</gene>
<dbReference type="EMBL" id="LSYV01000023">
    <property type="protein sequence ID" value="KXZ49326.1"/>
    <property type="molecule type" value="Genomic_DNA"/>
</dbReference>
<reference evidence="9" key="1">
    <citation type="journal article" date="2016" name="Nat. Commun.">
        <title>The Gonium pectorale genome demonstrates co-option of cell cycle regulation during the evolution of multicellularity.</title>
        <authorList>
            <person name="Hanschen E.R."/>
            <person name="Marriage T.N."/>
            <person name="Ferris P.J."/>
            <person name="Hamaji T."/>
            <person name="Toyoda A."/>
            <person name="Fujiyama A."/>
            <person name="Neme R."/>
            <person name="Noguchi H."/>
            <person name="Minakuchi Y."/>
            <person name="Suzuki M."/>
            <person name="Kawai-Toyooka H."/>
            <person name="Smith D.R."/>
            <person name="Sparks H."/>
            <person name="Anderson J."/>
            <person name="Bakaric R."/>
            <person name="Luria V."/>
            <person name="Karger A."/>
            <person name="Kirschner M.W."/>
            <person name="Durand P.M."/>
            <person name="Michod R.E."/>
            <person name="Nozaki H."/>
            <person name="Olson B.J."/>
        </authorList>
    </citation>
    <scope>NUCLEOTIDE SEQUENCE [LARGE SCALE GENOMIC DNA]</scope>
    <source>
        <strain evidence="9">NIES-2863</strain>
    </source>
</reference>
<dbReference type="AlphaFoldDB" id="A0A150GHM2"/>
<evidence type="ECO:0000256" key="1">
    <source>
        <dbReference type="ARBA" id="ARBA00004606"/>
    </source>
</evidence>
<comment type="caution">
    <text evidence="8">The sequence shown here is derived from an EMBL/GenBank/DDBJ whole genome shotgun (WGS) entry which is preliminary data.</text>
</comment>
<dbReference type="PANTHER" id="PTHR23033:SF50">
    <property type="entry name" value="HEXOSYLTRANSFERASE"/>
    <property type="match status" value="1"/>
</dbReference>
<keyword evidence="6" id="KW-0472">Membrane</keyword>
<evidence type="ECO:0000256" key="5">
    <source>
        <dbReference type="ARBA" id="ARBA00022989"/>
    </source>
</evidence>
<proteinExistence type="inferred from homology"/>
<evidence type="ECO:0000256" key="7">
    <source>
        <dbReference type="SAM" id="MobiDB-lite"/>
    </source>
</evidence>
<dbReference type="OrthoDB" id="421979at2759"/>
<protein>
    <recommendedName>
        <fullName evidence="10">Hexosyltransferase</fullName>
    </recommendedName>
</protein>
<dbReference type="InterPro" id="IPR026050">
    <property type="entry name" value="C1GALT1/C1GALT1_chp1"/>
</dbReference>
<evidence type="ECO:0000313" key="9">
    <source>
        <dbReference type="Proteomes" id="UP000075714"/>
    </source>
</evidence>
<feature type="region of interest" description="Disordered" evidence="7">
    <location>
        <begin position="281"/>
        <end position="338"/>
    </location>
</feature>
<keyword evidence="3" id="KW-0812">Transmembrane</keyword>
<dbReference type="Proteomes" id="UP000075714">
    <property type="component" value="Unassembled WGS sequence"/>
</dbReference>
<sequence length="338" mass="37623">MRHWGAPHRETYTIAPDFPGHPPVVRLALAPRFAFDAFGDSFKWLLLGDDDTVFVLPAVLRLLNEAGLDANEPHMISDYQYVCRDPGNVAACDAPAAEDRRCLPCPQGQRFCPCRLPPECTHQDNWRFENCTDRARNLPYGGVGVIYSVGMMRLLAEDPGFYIAKAFRDTVPAEPWGDRTLGDAPRIKGYGFTNLTAAASQIPIPRFFGTYSWFNDGRNPQDLLSALREAARNEPKQFGRTVSVHVRTATVPGDARQLAQGLLPAYEQIVELFQRFHAHLERSERQRSERKQEEREREGASVEEDGQADVAGEQPSGAGEGGSLVGVSWESVLEQAQP</sequence>
<keyword evidence="4" id="KW-0735">Signal-anchor</keyword>
<feature type="compositionally biased region" description="Basic and acidic residues" evidence="7">
    <location>
        <begin position="281"/>
        <end position="300"/>
    </location>
</feature>
<comment type="subcellular location">
    <subcellularLocation>
        <location evidence="1">Membrane</location>
        <topology evidence="1">Single-pass type II membrane protein</topology>
    </subcellularLocation>
</comment>
<evidence type="ECO:0000256" key="4">
    <source>
        <dbReference type="ARBA" id="ARBA00022968"/>
    </source>
</evidence>
<name>A0A150GHM2_GONPE</name>
<dbReference type="GO" id="GO:0016020">
    <property type="term" value="C:membrane"/>
    <property type="evidence" value="ECO:0007669"/>
    <property type="project" value="UniProtKB-SubCell"/>
</dbReference>
<dbReference type="PANTHER" id="PTHR23033">
    <property type="entry name" value="BETA1,3-GALACTOSYLTRANSFERASE"/>
    <property type="match status" value="1"/>
</dbReference>
<evidence type="ECO:0000256" key="6">
    <source>
        <dbReference type="ARBA" id="ARBA00023136"/>
    </source>
</evidence>
<keyword evidence="5" id="KW-1133">Transmembrane helix</keyword>
<evidence type="ECO:0008006" key="10">
    <source>
        <dbReference type="Google" id="ProtNLM"/>
    </source>
</evidence>
<evidence type="ECO:0000313" key="8">
    <source>
        <dbReference type="EMBL" id="KXZ49326.1"/>
    </source>
</evidence>
<keyword evidence="9" id="KW-1185">Reference proteome</keyword>
<accession>A0A150GHM2</accession>
<comment type="similarity">
    <text evidence="2">Belongs to the glycosyltransferase 31 family. Beta3-Gal-T subfamily.</text>
</comment>
<organism evidence="8 9">
    <name type="scientific">Gonium pectorale</name>
    <name type="common">Green alga</name>
    <dbReference type="NCBI Taxonomy" id="33097"/>
    <lineage>
        <taxon>Eukaryota</taxon>
        <taxon>Viridiplantae</taxon>
        <taxon>Chlorophyta</taxon>
        <taxon>core chlorophytes</taxon>
        <taxon>Chlorophyceae</taxon>
        <taxon>CS clade</taxon>
        <taxon>Chlamydomonadales</taxon>
        <taxon>Volvocaceae</taxon>
        <taxon>Gonium</taxon>
    </lineage>
</organism>
<evidence type="ECO:0000256" key="3">
    <source>
        <dbReference type="ARBA" id="ARBA00022692"/>
    </source>
</evidence>